<dbReference type="AlphaFoldDB" id="A0AAV4DB32"/>
<evidence type="ECO:0000313" key="2">
    <source>
        <dbReference type="EMBL" id="GFO41160.1"/>
    </source>
</evidence>
<sequence length="84" mass="8779">MQRKAKAAFSSPLTSSTHEASFPPSSPTPTTSASTPAGRKIAKRPYISLTPVLDYVAMVPGPDLPLMDGTPTKLIDKPAGQGKN</sequence>
<name>A0AAV4DB32_9GAST</name>
<feature type="compositionally biased region" description="Low complexity" evidence="1">
    <location>
        <begin position="20"/>
        <end position="37"/>
    </location>
</feature>
<feature type="region of interest" description="Disordered" evidence="1">
    <location>
        <begin position="1"/>
        <end position="43"/>
    </location>
</feature>
<dbReference type="EMBL" id="BLXT01007673">
    <property type="protein sequence ID" value="GFO41160.1"/>
    <property type="molecule type" value="Genomic_DNA"/>
</dbReference>
<dbReference type="Proteomes" id="UP000735302">
    <property type="component" value="Unassembled WGS sequence"/>
</dbReference>
<proteinExistence type="predicted"/>
<feature type="region of interest" description="Disordered" evidence="1">
    <location>
        <begin position="61"/>
        <end position="84"/>
    </location>
</feature>
<reference evidence="2 3" key="1">
    <citation type="journal article" date="2021" name="Elife">
        <title>Chloroplast acquisition without the gene transfer in kleptoplastic sea slugs, Plakobranchus ocellatus.</title>
        <authorList>
            <person name="Maeda T."/>
            <person name="Takahashi S."/>
            <person name="Yoshida T."/>
            <person name="Shimamura S."/>
            <person name="Takaki Y."/>
            <person name="Nagai Y."/>
            <person name="Toyoda A."/>
            <person name="Suzuki Y."/>
            <person name="Arimoto A."/>
            <person name="Ishii H."/>
            <person name="Satoh N."/>
            <person name="Nishiyama T."/>
            <person name="Hasebe M."/>
            <person name="Maruyama T."/>
            <person name="Minagawa J."/>
            <person name="Obokata J."/>
            <person name="Shigenobu S."/>
        </authorList>
    </citation>
    <scope>NUCLEOTIDE SEQUENCE [LARGE SCALE GENOMIC DNA]</scope>
</reference>
<protein>
    <submittedName>
        <fullName evidence="2">Transporter</fullName>
    </submittedName>
</protein>
<evidence type="ECO:0000313" key="3">
    <source>
        <dbReference type="Proteomes" id="UP000735302"/>
    </source>
</evidence>
<evidence type="ECO:0000256" key="1">
    <source>
        <dbReference type="SAM" id="MobiDB-lite"/>
    </source>
</evidence>
<keyword evidence="3" id="KW-1185">Reference proteome</keyword>
<organism evidence="2 3">
    <name type="scientific">Plakobranchus ocellatus</name>
    <dbReference type="NCBI Taxonomy" id="259542"/>
    <lineage>
        <taxon>Eukaryota</taxon>
        <taxon>Metazoa</taxon>
        <taxon>Spiralia</taxon>
        <taxon>Lophotrochozoa</taxon>
        <taxon>Mollusca</taxon>
        <taxon>Gastropoda</taxon>
        <taxon>Heterobranchia</taxon>
        <taxon>Euthyneura</taxon>
        <taxon>Panpulmonata</taxon>
        <taxon>Sacoglossa</taxon>
        <taxon>Placobranchoidea</taxon>
        <taxon>Plakobranchidae</taxon>
        <taxon>Plakobranchus</taxon>
    </lineage>
</organism>
<accession>A0AAV4DB32</accession>
<comment type="caution">
    <text evidence="2">The sequence shown here is derived from an EMBL/GenBank/DDBJ whole genome shotgun (WGS) entry which is preliminary data.</text>
</comment>
<gene>
    <name evidence="2" type="ORF">PoB_006766500</name>
</gene>